<accession>A0A812UGX8</accession>
<reference evidence="2" key="1">
    <citation type="submission" date="2021-02" db="EMBL/GenBank/DDBJ databases">
        <authorList>
            <person name="Dougan E. K."/>
            <person name="Rhodes N."/>
            <person name="Thang M."/>
            <person name="Chan C."/>
        </authorList>
    </citation>
    <scope>NUCLEOTIDE SEQUENCE</scope>
</reference>
<feature type="compositionally biased region" description="Pro residues" evidence="1">
    <location>
        <begin position="47"/>
        <end position="66"/>
    </location>
</feature>
<evidence type="ECO:0000313" key="2">
    <source>
        <dbReference type="EMBL" id="CAE7574435.1"/>
    </source>
</evidence>
<dbReference type="Proteomes" id="UP000649617">
    <property type="component" value="Unassembled WGS sequence"/>
</dbReference>
<evidence type="ECO:0000313" key="3">
    <source>
        <dbReference type="Proteomes" id="UP000649617"/>
    </source>
</evidence>
<feature type="non-terminal residue" evidence="2">
    <location>
        <position position="165"/>
    </location>
</feature>
<sequence length="165" mass="17538">LPPATAPPAILIQKSPPAGGTSTSLASSSATATPIYTATPVAKVQAAPPPLVEETPPPQAPRPPTPTAEELRQAELETDKAIQAGYEDAQRRAMAQRDAEMARARARYATTQQQGNVEYQIYSANMDKVTAPKAPLPANRKLPEYVIDPTRGPGLPNRDHNAPIT</sequence>
<comment type="caution">
    <text evidence="2">The sequence shown here is derived from an EMBL/GenBank/DDBJ whole genome shotgun (WGS) entry which is preliminary data.</text>
</comment>
<name>A0A812UGX8_SYMPI</name>
<proteinExistence type="predicted"/>
<feature type="non-terminal residue" evidence="2">
    <location>
        <position position="1"/>
    </location>
</feature>
<feature type="region of interest" description="Disordered" evidence="1">
    <location>
        <begin position="132"/>
        <end position="165"/>
    </location>
</feature>
<feature type="compositionally biased region" description="Low complexity" evidence="1">
    <location>
        <begin position="18"/>
        <end position="33"/>
    </location>
</feature>
<organism evidence="2 3">
    <name type="scientific">Symbiodinium pilosum</name>
    <name type="common">Dinoflagellate</name>
    <dbReference type="NCBI Taxonomy" id="2952"/>
    <lineage>
        <taxon>Eukaryota</taxon>
        <taxon>Sar</taxon>
        <taxon>Alveolata</taxon>
        <taxon>Dinophyceae</taxon>
        <taxon>Suessiales</taxon>
        <taxon>Symbiodiniaceae</taxon>
        <taxon>Symbiodinium</taxon>
    </lineage>
</organism>
<feature type="region of interest" description="Disordered" evidence="1">
    <location>
        <begin position="1"/>
        <end position="71"/>
    </location>
</feature>
<dbReference type="EMBL" id="CAJNIZ010037970">
    <property type="protein sequence ID" value="CAE7574435.1"/>
    <property type="molecule type" value="Genomic_DNA"/>
</dbReference>
<protein>
    <submittedName>
        <fullName evidence="2">Uncharacterized protein</fullName>
    </submittedName>
</protein>
<evidence type="ECO:0000256" key="1">
    <source>
        <dbReference type="SAM" id="MobiDB-lite"/>
    </source>
</evidence>
<dbReference type="AlphaFoldDB" id="A0A812UGX8"/>
<gene>
    <name evidence="2" type="ORF">SPIL2461_LOCUS15471</name>
</gene>
<keyword evidence="3" id="KW-1185">Reference proteome</keyword>